<evidence type="ECO:0000256" key="2">
    <source>
        <dbReference type="ARBA" id="ARBA00022475"/>
    </source>
</evidence>
<dbReference type="Pfam" id="PF02361">
    <property type="entry name" value="CbiQ"/>
    <property type="match status" value="1"/>
</dbReference>
<reference evidence="8" key="1">
    <citation type="submission" date="2016-02" db="EMBL/GenBank/DDBJ databases">
        <authorList>
            <person name="Holder M.E."/>
            <person name="Ajami N.J."/>
            <person name="Petrosino J.F."/>
        </authorList>
    </citation>
    <scope>NUCLEOTIDE SEQUENCE [LARGE SCALE GENOMIC DNA]</scope>
    <source>
        <strain evidence="8">DSM 12838</strain>
    </source>
</reference>
<dbReference type="PANTHER" id="PTHR34857:SF2">
    <property type="entry name" value="SLL0384 PROTEIN"/>
    <property type="match status" value="1"/>
</dbReference>
<keyword evidence="3 6" id="KW-0812">Transmembrane</keyword>
<keyword evidence="5 6" id="KW-0472">Membrane</keyword>
<dbReference type="AlphaFoldDB" id="A0A109W5J7"/>
<feature type="transmembrane region" description="Helical" evidence="6">
    <location>
        <begin position="64"/>
        <end position="87"/>
    </location>
</feature>
<dbReference type="Proteomes" id="UP000063964">
    <property type="component" value="Chromosome"/>
</dbReference>
<protein>
    <recommendedName>
        <fullName evidence="9">Cobalt transporter</fullName>
    </recommendedName>
</protein>
<evidence type="ECO:0008006" key="9">
    <source>
        <dbReference type="Google" id="ProtNLM"/>
    </source>
</evidence>
<proteinExistence type="predicted"/>
<dbReference type="CDD" id="cd16914">
    <property type="entry name" value="EcfT"/>
    <property type="match status" value="1"/>
</dbReference>
<evidence type="ECO:0000256" key="4">
    <source>
        <dbReference type="ARBA" id="ARBA00022989"/>
    </source>
</evidence>
<dbReference type="KEGG" id="doa:AXF15_02775"/>
<dbReference type="EMBL" id="CP014230">
    <property type="protein sequence ID" value="AMD92135.1"/>
    <property type="molecule type" value="Genomic_DNA"/>
</dbReference>
<feature type="transmembrane region" description="Helical" evidence="6">
    <location>
        <begin position="99"/>
        <end position="118"/>
    </location>
</feature>
<dbReference type="PANTHER" id="PTHR34857">
    <property type="entry name" value="SLL0384 PROTEIN"/>
    <property type="match status" value="1"/>
</dbReference>
<dbReference type="InterPro" id="IPR051611">
    <property type="entry name" value="ECF_transporter_component"/>
</dbReference>
<accession>A0A109W5J7</accession>
<evidence type="ECO:0000256" key="3">
    <source>
        <dbReference type="ARBA" id="ARBA00022692"/>
    </source>
</evidence>
<evidence type="ECO:0000313" key="7">
    <source>
        <dbReference type="EMBL" id="AMD92135.1"/>
    </source>
</evidence>
<sequence length="257" mass="28230">MRVSFISSGTRDGFVHRLDARTKMGVSLLGSIAVAVLNRPEPLGFLLGAALVYAWTVKRPKVLAIGHLALVAMWVVALGFLLGMHFLMPSMGEVKLHTLLTPFLRTAIMLNVILAMALSTRIQTVLSTLKSLRLPQCVVIPAAVMIRFIPSFIADIRQITETLKTRGYRLSPLVVLRQPRLYTRLLFVPLVFRALRAADELGIAAELKGLGYARKVRPCRPLSFTGRDWFASGAALTCAAVGLFWQARLGWSGGGMF</sequence>
<dbReference type="GO" id="GO:0005886">
    <property type="term" value="C:plasma membrane"/>
    <property type="evidence" value="ECO:0007669"/>
    <property type="project" value="UniProtKB-ARBA"/>
</dbReference>
<dbReference type="STRING" id="888061.AXF15_02775"/>
<keyword evidence="4 6" id="KW-1133">Transmembrane helix</keyword>
<name>A0A109W5J7_9BACT</name>
<evidence type="ECO:0000256" key="5">
    <source>
        <dbReference type="ARBA" id="ARBA00023136"/>
    </source>
</evidence>
<comment type="subcellular location">
    <subcellularLocation>
        <location evidence="1">Membrane</location>
        <topology evidence="1">Multi-pass membrane protein</topology>
    </subcellularLocation>
</comment>
<dbReference type="InterPro" id="IPR003339">
    <property type="entry name" value="ABC/ECF_trnsptr_transmembrane"/>
</dbReference>
<evidence type="ECO:0000256" key="1">
    <source>
        <dbReference type="ARBA" id="ARBA00004141"/>
    </source>
</evidence>
<feature type="transmembrane region" description="Helical" evidence="6">
    <location>
        <begin position="229"/>
        <end position="247"/>
    </location>
</feature>
<evidence type="ECO:0000256" key="6">
    <source>
        <dbReference type="SAM" id="Phobius"/>
    </source>
</evidence>
<evidence type="ECO:0000313" key="8">
    <source>
        <dbReference type="Proteomes" id="UP000063964"/>
    </source>
</evidence>
<keyword evidence="2" id="KW-1003">Cell membrane</keyword>
<organism evidence="7 8">
    <name type="scientific">Desulfomicrobium orale DSM 12838</name>
    <dbReference type="NCBI Taxonomy" id="888061"/>
    <lineage>
        <taxon>Bacteria</taxon>
        <taxon>Pseudomonadati</taxon>
        <taxon>Thermodesulfobacteriota</taxon>
        <taxon>Desulfovibrionia</taxon>
        <taxon>Desulfovibrionales</taxon>
        <taxon>Desulfomicrobiaceae</taxon>
        <taxon>Desulfomicrobium</taxon>
    </lineage>
</organism>
<keyword evidence="8" id="KW-1185">Reference proteome</keyword>
<dbReference type="RefSeq" id="WP_066603019.1">
    <property type="nucleotide sequence ID" value="NZ_CP014230.1"/>
</dbReference>
<gene>
    <name evidence="7" type="ORF">AXF15_02775</name>
</gene>